<dbReference type="InterPro" id="IPR011330">
    <property type="entry name" value="Glyco_hydro/deAcase_b/a-brl"/>
</dbReference>
<comment type="caution">
    <text evidence="4">The sequence shown here is derived from an EMBL/GenBank/DDBJ whole genome shotgun (WGS) entry which is preliminary data.</text>
</comment>
<sequence length="354" mass="40717">MVYQSISKGNTNQQFCAFTFDDGPKKQSLEAWLEVLEQFSAPGTFFFTGEWIDQHPDKARMLIARGHELASHSYNHRRMSQISKEVFFEELKETELAYQEATGRPCPNFFRFPYLNYNEENLSWLSEWRYHSITGDDTKDWSGPPAQKIIENGTNFLDCGSILVLHSNDIAKETPKAVKELIQNAVKKDLNPVKVSELLEGMGISTEYRSWKVSIDVPQLDPIPPLEWTKIQSPEDIQKLAAETLGWGLDKIPSGYGAESQWIQQLSQPIKAQNTLENRELFAGLMKADEFWGYARFGINEEELVLLDFGFREAQADTLVYLLRWASKIAKELGSSRIIARQDMRRIHKMCQHN</sequence>
<accession>A0ABS2QGX7</accession>
<dbReference type="SUPFAM" id="SSF88713">
    <property type="entry name" value="Glycoside hydrolase/deacetylase"/>
    <property type="match status" value="1"/>
</dbReference>
<evidence type="ECO:0000313" key="5">
    <source>
        <dbReference type="Proteomes" id="UP000823486"/>
    </source>
</evidence>
<dbReference type="InterPro" id="IPR002509">
    <property type="entry name" value="NODB_dom"/>
</dbReference>
<dbReference type="Pfam" id="PF01522">
    <property type="entry name" value="Polysacc_deac_1"/>
    <property type="match status" value="1"/>
</dbReference>
<gene>
    <name evidence="4" type="ORF">JOC77_001155</name>
</gene>
<dbReference type="PANTHER" id="PTHR10587:SF133">
    <property type="entry name" value="CHITIN DEACETYLASE 1-RELATED"/>
    <property type="match status" value="1"/>
</dbReference>
<keyword evidence="1" id="KW-0479">Metal-binding</keyword>
<dbReference type="RefSeq" id="WP_204539843.1">
    <property type="nucleotide sequence ID" value="NZ_JAFBFI010000003.1"/>
</dbReference>
<dbReference type="InterPro" id="IPR050248">
    <property type="entry name" value="Polysacc_deacetylase_ArnD"/>
</dbReference>
<reference evidence="4 5" key="1">
    <citation type="submission" date="2021-01" db="EMBL/GenBank/DDBJ databases">
        <title>Genomic Encyclopedia of Type Strains, Phase IV (KMG-IV): sequencing the most valuable type-strain genomes for metagenomic binning, comparative biology and taxonomic classification.</title>
        <authorList>
            <person name="Goeker M."/>
        </authorList>
    </citation>
    <scope>NUCLEOTIDE SEQUENCE [LARGE SCALE GENOMIC DNA]</scope>
    <source>
        <strain evidence="4 5">DSM 105482</strain>
    </source>
</reference>
<evidence type="ECO:0000256" key="2">
    <source>
        <dbReference type="ARBA" id="ARBA00022801"/>
    </source>
</evidence>
<protein>
    <submittedName>
        <fullName evidence="4">Peptidoglycan/xylan/chitin deacetylase (PgdA/CDA1 family)</fullName>
    </submittedName>
</protein>
<dbReference type="PROSITE" id="PS51677">
    <property type="entry name" value="NODB"/>
    <property type="match status" value="1"/>
</dbReference>
<dbReference type="EMBL" id="JAFBFI010000003">
    <property type="protein sequence ID" value="MBM7691748.1"/>
    <property type="molecule type" value="Genomic_DNA"/>
</dbReference>
<dbReference type="CDD" id="cd10917">
    <property type="entry name" value="CE4_NodB_like_6s_7s"/>
    <property type="match status" value="1"/>
</dbReference>
<dbReference type="Gene3D" id="3.20.20.370">
    <property type="entry name" value="Glycoside hydrolase/deacetylase"/>
    <property type="match status" value="1"/>
</dbReference>
<feature type="domain" description="NodB homology" evidence="3">
    <location>
        <begin position="14"/>
        <end position="189"/>
    </location>
</feature>
<keyword evidence="5" id="KW-1185">Reference proteome</keyword>
<evidence type="ECO:0000259" key="3">
    <source>
        <dbReference type="PROSITE" id="PS51677"/>
    </source>
</evidence>
<evidence type="ECO:0000256" key="1">
    <source>
        <dbReference type="ARBA" id="ARBA00022723"/>
    </source>
</evidence>
<dbReference type="Proteomes" id="UP000823486">
    <property type="component" value="Unassembled WGS sequence"/>
</dbReference>
<evidence type="ECO:0000313" key="4">
    <source>
        <dbReference type="EMBL" id="MBM7691748.1"/>
    </source>
</evidence>
<dbReference type="PANTHER" id="PTHR10587">
    <property type="entry name" value="GLYCOSYL TRANSFERASE-RELATED"/>
    <property type="match status" value="1"/>
</dbReference>
<organism evidence="4 5">
    <name type="scientific">Peribacillus deserti</name>
    <dbReference type="NCBI Taxonomy" id="673318"/>
    <lineage>
        <taxon>Bacteria</taxon>
        <taxon>Bacillati</taxon>
        <taxon>Bacillota</taxon>
        <taxon>Bacilli</taxon>
        <taxon>Bacillales</taxon>
        <taxon>Bacillaceae</taxon>
        <taxon>Peribacillus</taxon>
    </lineage>
</organism>
<keyword evidence="2" id="KW-0378">Hydrolase</keyword>
<name>A0ABS2QGX7_9BACI</name>
<proteinExistence type="predicted"/>